<organism evidence="6 7">
    <name type="scientific">Paenibacillus baimaensis</name>
    <dbReference type="NCBI Taxonomy" id="2982185"/>
    <lineage>
        <taxon>Bacteria</taxon>
        <taxon>Bacillati</taxon>
        <taxon>Bacillota</taxon>
        <taxon>Bacilli</taxon>
        <taxon>Bacillales</taxon>
        <taxon>Paenibacillaceae</taxon>
        <taxon>Paenibacillus</taxon>
    </lineage>
</organism>
<keyword evidence="1" id="KW-0285">Flavoprotein</keyword>
<dbReference type="EMBL" id="JAOQIO010000124">
    <property type="protein sequence ID" value="MCU6797813.1"/>
    <property type="molecule type" value="Genomic_DNA"/>
</dbReference>
<dbReference type="PANTHER" id="PTHR42847:SF4">
    <property type="entry name" value="ALKANESULFONATE MONOOXYGENASE-RELATED"/>
    <property type="match status" value="1"/>
</dbReference>
<gene>
    <name evidence="6" type="ORF">OB236_37395</name>
</gene>
<keyword evidence="4" id="KW-0503">Monooxygenase</keyword>
<dbReference type="InterPro" id="IPR050172">
    <property type="entry name" value="SsuD_RutA_monooxygenase"/>
</dbReference>
<proteinExistence type="predicted"/>
<evidence type="ECO:0000256" key="1">
    <source>
        <dbReference type="ARBA" id="ARBA00022630"/>
    </source>
</evidence>
<evidence type="ECO:0000256" key="2">
    <source>
        <dbReference type="ARBA" id="ARBA00022643"/>
    </source>
</evidence>
<dbReference type="SUPFAM" id="SSF51679">
    <property type="entry name" value="Bacterial luciferase-like"/>
    <property type="match status" value="1"/>
</dbReference>
<protein>
    <submittedName>
        <fullName evidence="6">LLM class flavin-dependent oxidoreductase</fullName>
    </submittedName>
</protein>
<name>A0ABT2UT52_9BACL</name>
<dbReference type="Gene3D" id="3.20.20.30">
    <property type="entry name" value="Luciferase-like domain"/>
    <property type="match status" value="1"/>
</dbReference>
<evidence type="ECO:0000259" key="5">
    <source>
        <dbReference type="Pfam" id="PF00296"/>
    </source>
</evidence>
<evidence type="ECO:0000256" key="4">
    <source>
        <dbReference type="ARBA" id="ARBA00023033"/>
    </source>
</evidence>
<keyword evidence="7" id="KW-1185">Reference proteome</keyword>
<dbReference type="PANTHER" id="PTHR42847">
    <property type="entry name" value="ALKANESULFONATE MONOOXYGENASE"/>
    <property type="match status" value="1"/>
</dbReference>
<keyword evidence="2" id="KW-0288">FMN</keyword>
<dbReference type="Pfam" id="PF00296">
    <property type="entry name" value="Bac_luciferase"/>
    <property type="match status" value="1"/>
</dbReference>
<dbReference type="InterPro" id="IPR036661">
    <property type="entry name" value="Luciferase-like_sf"/>
</dbReference>
<dbReference type="InterPro" id="IPR011251">
    <property type="entry name" value="Luciferase-like_dom"/>
</dbReference>
<reference evidence="6 7" key="1">
    <citation type="submission" date="2022-09" db="EMBL/GenBank/DDBJ databases">
        <authorList>
            <person name="Han X.L."/>
            <person name="Wang Q."/>
            <person name="Lu T."/>
        </authorList>
    </citation>
    <scope>NUCLEOTIDE SEQUENCE [LARGE SCALE GENOMIC DNA]</scope>
    <source>
        <strain evidence="6 7">WQ 127069</strain>
    </source>
</reference>
<evidence type="ECO:0000313" key="7">
    <source>
        <dbReference type="Proteomes" id="UP001652445"/>
    </source>
</evidence>
<accession>A0ABT2UT52</accession>
<sequence>MEFCWMLPEGNLETILQQTQFAEAGGFQSVLLINANSYMDPWIMATVLTQETEQIRILVAQNTSYCLPTTTAKAFNTLSLISAGRIDLNVVTGSSQVELGKMTRAGDHASRYKRTKEFIDLYLRLQQGGITHYHGDCFDVQNAELFPKRDVPTGRLFMAGSSQEAMAIAAEFADGYLVFGHELDEIEQHFTSFREWLPELRTNLNPNPHCGIMIDIIARETTEEAWEAAYQFLESASPFEKRMNRLFRNNSDSVGISKYHNYYSQSKHAQSKHAQAEGSPSSTLWPGLSQLNTSNGFSIVGSYEEVRQTISRFHRIGVNYFILSGLISTQELERISTHVVLPIQSKHLTVGNVIK</sequence>
<evidence type="ECO:0000313" key="6">
    <source>
        <dbReference type="EMBL" id="MCU6797813.1"/>
    </source>
</evidence>
<feature type="domain" description="Luciferase-like" evidence="5">
    <location>
        <begin position="7"/>
        <end position="319"/>
    </location>
</feature>
<dbReference type="RefSeq" id="WP_262688533.1">
    <property type="nucleotide sequence ID" value="NZ_JAOQIO010000124.1"/>
</dbReference>
<keyword evidence="3" id="KW-0560">Oxidoreductase</keyword>
<evidence type="ECO:0000256" key="3">
    <source>
        <dbReference type="ARBA" id="ARBA00023002"/>
    </source>
</evidence>
<dbReference type="Proteomes" id="UP001652445">
    <property type="component" value="Unassembled WGS sequence"/>
</dbReference>
<comment type="caution">
    <text evidence="6">The sequence shown here is derived from an EMBL/GenBank/DDBJ whole genome shotgun (WGS) entry which is preliminary data.</text>
</comment>